<protein>
    <submittedName>
        <fullName evidence="1">Uncharacterized protein</fullName>
    </submittedName>
</protein>
<evidence type="ECO:0000313" key="2">
    <source>
        <dbReference type="Proteomes" id="UP000007878"/>
    </source>
</evidence>
<evidence type="ECO:0000313" key="1">
    <source>
        <dbReference type="EMBL" id="AFB21056.1"/>
    </source>
</evidence>
<name>A0ABN4AD01_RICCA</name>
<dbReference type="EMBL" id="CP003304">
    <property type="protein sequence ID" value="AFB21056.1"/>
    <property type="molecule type" value="Genomic_DNA"/>
</dbReference>
<sequence length="38" mass="4465">MDDKIYIDNNKNISNKSRYTESTILQNEKDKCSQNAKN</sequence>
<gene>
    <name evidence="1" type="ORF">RCA_02415</name>
</gene>
<reference evidence="2" key="1">
    <citation type="submission" date="2012-02" db="EMBL/GenBank/DDBJ databases">
        <title>Complete genome sequence of Rickettsia parkeri strain Portsmouth.</title>
        <authorList>
            <person name="Johnson S.L."/>
            <person name="Munk A.C."/>
            <person name="Han S."/>
            <person name="Bruce D.C."/>
            <person name="Dasch G.A."/>
        </authorList>
    </citation>
    <scope>NUCLEOTIDE SEQUENCE [LARGE SCALE GENOMIC DNA]</scope>
    <source>
        <strain evidence="2">CA410</strain>
    </source>
</reference>
<organism evidence="1 2">
    <name type="scientific">Rickettsia canadensis str. CA410</name>
    <dbReference type="NCBI Taxonomy" id="1105107"/>
    <lineage>
        <taxon>Bacteria</taxon>
        <taxon>Pseudomonadati</taxon>
        <taxon>Pseudomonadota</taxon>
        <taxon>Alphaproteobacteria</taxon>
        <taxon>Rickettsiales</taxon>
        <taxon>Rickettsiaceae</taxon>
        <taxon>Rickettsieae</taxon>
        <taxon>Rickettsia</taxon>
        <taxon>belli group</taxon>
    </lineage>
</organism>
<dbReference type="Proteomes" id="UP000007878">
    <property type="component" value="Chromosome"/>
</dbReference>
<keyword evidence="2" id="KW-1185">Reference proteome</keyword>
<accession>A0ABN4AD01</accession>
<proteinExistence type="predicted"/>